<dbReference type="SUPFAM" id="SSF52540">
    <property type="entry name" value="P-loop containing nucleoside triphosphate hydrolases"/>
    <property type="match status" value="1"/>
</dbReference>
<dbReference type="GO" id="GO:0005524">
    <property type="term" value="F:ATP binding"/>
    <property type="evidence" value="ECO:0007669"/>
    <property type="project" value="UniProtKB-KW"/>
</dbReference>
<dbReference type="InterPro" id="IPR027417">
    <property type="entry name" value="P-loop_NTPase"/>
</dbReference>
<dbReference type="EnsemblPlants" id="AET3Gv20197900.14">
    <property type="protein sequence ID" value="AET3Gv20197900.14"/>
    <property type="gene ID" value="AET3Gv20197900"/>
</dbReference>
<dbReference type="GO" id="GO:0005737">
    <property type="term" value="C:cytoplasm"/>
    <property type="evidence" value="ECO:0007669"/>
    <property type="project" value="TreeGrafter"/>
</dbReference>
<evidence type="ECO:0000259" key="4">
    <source>
        <dbReference type="SMART" id="SM00382"/>
    </source>
</evidence>
<dbReference type="InterPro" id="IPR050130">
    <property type="entry name" value="ClpA_ClpB"/>
</dbReference>
<dbReference type="Pfam" id="PF17871">
    <property type="entry name" value="AAA_lid_9"/>
    <property type="match status" value="1"/>
</dbReference>
<accession>A0A453E2E2</accession>
<keyword evidence="2" id="KW-0067">ATP-binding</keyword>
<reference evidence="5" key="3">
    <citation type="journal article" date="2017" name="Nature">
        <title>Genome sequence of the progenitor of the wheat D genome Aegilops tauschii.</title>
        <authorList>
            <person name="Luo M.C."/>
            <person name="Gu Y.Q."/>
            <person name="Puiu D."/>
            <person name="Wang H."/>
            <person name="Twardziok S.O."/>
            <person name="Deal K.R."/>
            <person name="Huo N."/>
            <person name="Zhu T."/>
            <person name="Wang L."/>
            <person name="Wang Y."/>
            <person name="McGuire P.E."/>
            <person name="Liu S."/>
            <person name="Long H."/>
            <person name="Ramasamy R.K."/>
            <person name="Rodriguez J.C."/>
            <person name="Van S.L."/>
            <person name="Yuan L."/>
            <person name="Wang Z."/>
            <person name="Xia Z."/>
            <person name="Xiao L."/>
            <person name="Anderson O.D."/>
            <person name="Ouyang S."/>
            <person name="Liang Y."/>
            <person name="Zimin A.V."/>
            <person name="Pertea G."/>
            <person name="Qi P."/>
            <person name="Bennetzen J.L."/>
            <person name="Dai X."/>
            <person name="Dawson M.W."/>
            <person name="Muller H.G."/>
            <person name="Kugler K."/>
            <person name="Rivarola-Duarte L."/>
            <person name="Spannagl M."/>
            <person name="Mayer K.F.X."/>
            <person name="Lu F.H."/>
            <person name="Bevan M.W."/>
            <person name="Leroy P."/>
            <person name="Li P."/>
            <person name="You F.M."/>
            <person name="Sun Q."/>
            <person name="Liu Z."/>
            <person name="Lyons E."/>
            <person name="Wicker T."/>
            <person name="Salzberg S.L."/>
            <person name="Devos K.M."/>
            <person name="Dvorak J."/>
        </authorList>
    </citation>
    <scope>NUCLEOTIDE SEQUENCE [LARGE SCALE GENOMIC DNA]</scope>
    <source>
        <strain evidence="5">cv. AL8/78</strain>
    </source>
</reference>
<dbReference type="Gramene" id="AET3Gv20197900.14">
    <property type="protein sequence ID" value="AET3Gv20197900.14"/>
    <property type="gene ID" value="AET3Gv20197900"/>
</dbReference>
<dbReference type="CDD" id="cd00009">
    <property type="entry name" value="AAA"/>
    <property type="match status" value="1"/>
</dbReference>
<evidence type="ECO:0000256" key="3">
    <source>
        <dbReference type="ARBA" id="ARBA00023186"/>
    </source>
</evidence>
<feature type="domain" description="AAA+ ATPase" evidence="4">
    <location>
        <begin position="14"/>
        <end position="159"/>
    </location>
</feature>
<evidence type="ECO:0000313" key="5">
    <source>
        <dbReference type="EnsemblPlants" id="AET3Gv20197900.14"/>
    </source>
</evidence>
<reference evidence="6" key="1">
    <citation type="journal article" date="2014" name="Science">
        <title>Ancient hybridizations among the ancestral genomes of bread wheat.</title>
        <authorList>
            <consortium name="International Wheat Genome Sequencing Consortium,"/>
            <person name="Marcussen T."/>
            <person name="Sandve S.R."/>
            <person name="Heier L."/>
            <person name="Spannagl M."/>
            <person name="Pfeifer M."/>
            <person name="Jakobsen K.S."/>
            <person name="Wulff B.B."/>
            <person name="Steuernagel B."/>
            <person name="Mayer K.F."/>
            <person name="Olsen O.A."/>
        </authorList>
    </citation>
    <scope>NUCLEOTIDE SEQUENCE [LARGE SCALE GENOMIC DNA]</scope>
    <source>
        <strain evidence="6">cv. AL8/78</strain>
    </source>
</reference>
<dbReference type="PROSITE" id="PS00870">
    <property type="entry name" value="CLPAB_1"/>
    <property type="match status" value="1"/>
</dbReference>
<dbReference type="Pfam" id="PF00004">
    <property type="entry name" value="AAA"/>
    <property type="match status" value="1"/>
</dbReference>
<proteinExistence type="predicted"/>
<organism evidence="5 6">
    <name type="scientific">Aegilops tauschii subsp. strangulata</name>
    <name type="common">Goatgrass</name>
    <dbReference type="NCBI Taxonomy" id="200361"/>
    <lineage>
        <taxon>Eukaryota</taxon>
        <taxon>Viridiplantae</taxon>
        <taxon>Streptophyta</taxon>
        <taxon>Embryophyta</taxon>
        <taxon>Tracheophyta</taxon>
        <taxon>Spermatophyta</taxon>
        <taxon>Magnoliopsida</taxon>
        <taxon>Liliopsida</taxon>
        <taxon>Poales</taxon>
        <taxon>Poaceae</taxon>
        <taxon>BOP clade</taxon>
        <taxon>Pooideae</taxon>
        <taxon>Triticodae</taxon>
        <taxon>Triticeae</taxon>
        <taxon>Triticinae</taxon>
        <taxon>Aegilops</taxon>
    </lineage>
</organism>
<dbReference type="GO" id="GO:0034605">
    <property type="term" value="P:cellular response to heat"/>
    <property type="evidence" value="ECO:0007669"/>
    <property type="project" value="TreeGrafter"/>
</dbReference>
<evidence type="ECO:0000256" key="1">
    <source>
        <dbReference type="ARBA" id="ARBA00022741"/>
    </source>
</evidence>
<dbReference type="Gene3D" id="3.40.50.300">
    <property type="entry name" value="P-loop containing nucleotide triphosphate hydrolases"/>
    <property type="match status" value="2"/>
</dbReference>
<reference evidence="5" key="5">
    <citation type="journal article" date="2021" name="G3 (Bethesda)">
        <title>Aegilops tauschii genome assembly Aet v5.0 features greater sequence contiguity and improved annotation.</title>
        <authorList>
            <person name="Wang L."/>
            <person name="Zhu T."/>
            <person name="Rodriguez J.C."/>
            <person name="Deal K.R."/>
            <person name="Dubcovsky J."/>
            <person name="McGuire P.E."/>
            <person name="Lux T."/>
            <person name="Spannagl M."/>
            <person name="Mayer K.F.X."/>
            <person name="Baldrich P."/>
            <person name="Meyers B.C."/>
            <person name="Huo N."/>
            <person name="Gu Y.Q."/>
            <person name="Zhou H."/>
            <person name="Devos K.M."/>
            <person name="Bennetzen J.L."/>
            <person name="Unver T."/>
            <person name="Budak H."/>
            <person name="Gulick P.J."/>
            <person name="Galiba G."/>
            <person name="Kalapos B."/>
            <person name="Nelson D.R."/>
            <person name="Li P."/>
            <person name="You F.M."/>
            <person name="Luo M.C."/>
            <person name="Dvorak J."/>
        </authorList>
    </citation>
    <scope>NUCLEOTIDE SEQUENCE [LARGE SCALE GENOMIC DNA]</scope>
    <source>
        <strain evidence="5">cv. AL8/78</strain>
    </source>
</reference>
<dbReference type="InterPro" id="IPR018368">
    <property type="entry name" value="ClpA/B_CS1"/>
</dbReference>
<dbReference type="InterPro" id="IPR003959">
    <property type="entry name" value="ATPase_AAA_core"/>
</dbReference>
<keyword evidence="6" id="KW-1185">Reference proteome</keyword>
<keyword evidence="1" id="KW-0547">Nucleotide-binding</keyword>
<evidence type="ECO:0000256" key="2">
    <source>
        <dbReference type="ARBA" id="ARBA00022840"/>
    </source>
</evidence>
<reference evidence="6" key="2">
    <citation type="journal article" date="2017" name="Nat. Plants">
        <title>The Aegilops tauschii genome reveals multiple impacts of transposons.</title>
        <authorList>
            <person name="Zhao G."/>
            <person name="Zou C."/>
            <person name="Li K."/>
            <person name="Wang K."/>
            <person name="Li T."/>
            <person name="Gao L."/>
            <person name="Zhang X."/>
            <person name="Wang H."/>
            <person name="Yang Z."/>
            <person name="Liu X."/>
            <person name="Jiang W."/>
            <person name="Mao L."/>
            <person name="Kong X."/>
            <person name="Jiao Y."/>
            <person name="Jia J."/>
        </authorList>
    </citation>
    <scope>NUCLEOTIDE SEQUENCE [LARGE SCALE GENOMIC DNA]</scope>
    <source>
        <strain evidence="6">cv. AL8/78</strain>
    </source>
</reference>
<dbReference type="SMART" id="SM00382">
    <property type="entry name" value="AAA"/>
    <property type="match status" value="1"/>
</dbReference>
<dbReference type="InterPro" id="IPR003593">
    <property type="entry name" value="AAA+_ATPase"/>
</dbReference>
<sequence>MTRSTVISILCCKTKNCVALVGAPGVGKTAIAEGLAQWIAAGKVPAELSKARVVEVDLGAMVAGTVLRGMFESRLKTVIKEAENSGGKIILFIDEMHMLIGAGDKWGSNDAANILKPALARGRIRCVGATTFDDYRKYIEKDAALERRFQKVHVEEPSTQATIAILRGIKQQYELHHSLEIQDAAIVAAAELAGRYITGRQFPDKAIDLIDAACATAKKMML</sequence>
<dbReference type="AlphaFoldDB" id="A0A453E2E2"/>
<dbReference type="InterPro" id="IPR041546">
    <property type="entry name" value="ClpA/ClpB_AAA_lid"/>
</dbReference>
<dbReference type="PANTHER" id="PTHR11638">
    <property type="entry name" value="ATP-DEPENDENT CLP PROTEASE"/>
    <property type="match status" value="1"/>
</dbReference>
<dbReference type="PANTHER" id="PTHR11638:SF159">
    <property type="entry name" value="AAA+ ATPASE DOMAIN-CONTAINING PROTEIN"/>
    <property type="match status" value="1"/>
</dbReference>
<name>A0A453E2E2_AEGTS</name>
<reference evidence="5" key="4">
    <citation type="submission" date="2019-03" db="UniProtKB">
        <authorList>
            <consortium name="EnsemblPlants"/>
        </authorList>
    </citation>
    <scope>IDENTIFICATION</scope>
</reference>
<evidence type="ECO:0000313" key="6">
    <source>
        <dbReference type="Proteomes" id="UP000015105"/>
    </source>
</evidence>
<dbReference type="Proteomes" id="UP000015105">
    <property type="component" value="Chromosome 3D"/>
</dbReference>
<keyword evidence="3" id="KW-0143">Chaperone</keyword>
<dbReference type="GO" id="GO:0016887">
    <property type="term" value="F:ATP hydrolysis activity"/>
    <property type="evidence" value="ECO:0007669"/>
    <property type="project" value="InterPro"/>
</dbReference>
<protein>
    <recommendedName>
        <fullName evidence="4">AAA+ ATPase domain-containing protein</fullName>
    </recommendedName>
</protein>